<protein>
    <submittedName>
        <fullName evidence="2">Diguanylate cyclase (GGDEF) domain-containing protein</fullName>
    </submittedName>
</protein>
<dbReference type="Gene3D" id="3.30.70.270">
    <property type="match status" value="1"/>
</dbReference>
<dbReference type="NCBIfam" id="TIGR00254">
    <property type="entry name" value="GGDEF"/>
    <property type="match status" value="1"/>
</dbReference>
<evidence type="ECO:0000313" key="2">
    <source>
        <dbReference type="EMBL" id="SOD94606.1"/>
    </source>
</evidence>
<dbReference type="InterPro" id="IPR029787">
    <property type="entry name" value="Nucleotide_cyclase"/>
</dbReference>
<feature type="domain" description="GGDEF" evidence="1">
    <location>
        <begin position="552"/>
        <end position="686"/>
    </location>
</feature>
<organism evidence="2 3">
    <name type="scientific">Blastococcus haudaquaticus</name>
    <dbReference type="NCBI Taxonomy" id="1938745"/>
    <lineage>
        <taxon>Bacteria</taxon>
        <taxon>Bacillati</taxon>
        <taxon>Actinomycetota</taxon>
        <taxon>Actinomycetes</taxon>
        <taxon>Geodermatophilales</taxon>
        <taxon>Geodermatophilaceae</taxon>
        <taxon>Blastococcus</taxon>
    </lineage>
</organism>
<dbReference type="SUPFAM" id="SSF55073">
    <property type="entry name" value="Nucleotide cyclase"/>
    <property type="match status" value="1"/>
</dbReference>
<sequence>MSATGDEARETSGATTGGLLRYVRTIGGTEAVDQVLLRAGVTATAEQLEDQSLWWSYETRIRLFAAATEVLDDPELMFKVGAAALQTGLAHSIVILLRTMGSPRQVIKQLPRAVAKFSTTSTMEVLEAGATTATIRYTLHPGFEHSRLDCSYAQGLFSVVPTVFGLPPARIEHDECESDGHASCLYRISWDRRSRLRRRRAVDEVSPELHALRGQLRTLQSAATELVGSDDVDSALRRIVTRAAEAVLAPAYLLAVRAPGGGQPTVHSAGLPTEQVTALADVLLAGGDLGPNAVVVDVASARRSHGRLAAIYPAGSGTMGDEESMLAAYAGHAAAALDLILALEHARLEADRAGALLSLAHELAGASDASAISSIVAAALPRVVGCSSASVMLWDPAEGQLRALASAGTGPGRRDVLLGTALRPEDTPELVGMLTDREPRIISAGDSSPALQRLLAEIAVSDVVAVPLLSGATFLGVATASWEAGQAPEELGGDVLARLRGVGDQASTALQKARLLETVRHQASHDALTGLPNRVLFLERLEGELPGARPGAHLGVLFCDLDGFKAVNDSLGHAAGDELLRQVAARLRAVVRPGDTVGRLSGDEFAIVLPGLADAAGAHGLAERVAECFTEPFRLEGTDVVVGTSVGVAVHGADVERTADELIREADAAMYRDKQRGGSAGRAARATR</sequence>
<dbReference type="InterPro" id="IPR052163">
    <property type="entry name" value="DGC-Regulatory_Protein"/>
</dbReference>
<dbReference type="Gene3D" id="3.30.450.40">
    <property type="match status" value="1"/>
</dbReference>
<evidence type="ECO:0000259" key="1">
    <source>
        <dbReference type="PROSITE" id="PS50887"/>
    </source>
</evidence>
<name>A0A286GHB2_9ACTN</name>
<dbReference type="InterPro" id="IPR043128">
    <property type="entry name" value="Rev_trsase/Diguanyl_cyclase"/>
</dbReference>
<dbReference type="InterPro" id="IPR029016">
    <property type="entry name" value="GAF-like_dom_sf"/>
</dbReference>
<dbReference type="SUPFAM" id="SSF55781">
    <property type="entry name" value="GAF domain-like"/>
    <property type="match status" value="1"/>
</dbReference>
<dbReference type="EMBL" id="OCNK01000001">
    <property type="protein sequence ID" value="SOD94606.1"/>
    <property type="molecule type" value="Genomic_DNA"/>
</dbReference>
<dbReference type="PANTHER" id="PTHR46663:SF2">
    <property type="entry name" value="GGDEF DOMAIN-CONTAINING PROTEIN"/>
    <property type="match status" value="1"/>
</dbReference>
<dbReference type="PANTHER" id="PTHR46663">
    <property type="entry name" value="DIGUANYLATE CYCLASE DGCT-RELATED"/>
    <property type="match status" value="1"/>
</dbReference>
<proteinExistence type="predicted"/>
<dbReference type="Proteomes" id="UP000219482">
    <property type="component" value="Unassembled WGS sequence"/>
</dbReference>
<reference evidence="3" key="1">
    <citation type="submission" date="2017-09" db="EMBL/GenBank/DDBJ databases">
        <authorList>
            <person name="Varghese N."/>
            <person name="Submissions S."/>
        </authorList>
    </citation>
    <scope>NUCLEOTIDE SEQUENCE [LARGE SCALE GENOMIC DNA]</scope>
    <source>
        <strain evidence="3">DSM 44270</strain>
    </source>
</reference>
<dbReference type="SMART" id="SM00065">
    <property type="entry name" value="GAF"/>
    <property type="match status" value="1"/>
</dbReference>
<dbReference type="AlphaFoldDB" id="A0A286GHB2"/>
<dbReference type="SMART" id="SM00267">
    <property type="entry name" value="GGDEF"/>
    <property type="match status" value="1"/>
</dbReference>
<gene>
    <name evidence="2" type="ORF">SAMN06272739_0923</name>
</gene>
<dbReference type="InterPro" id="IPR003018">
    <property type="entry name" value="GAF"/>
</dbReference>
<keyword evidence="3" id="KW-1185">Reference proteome</keyword>
<evidence type="ECO:0000313" key="3">
    <source>
        <dbReference type="Proteomes" id="UP000219482"/>
    </source>
</evidence>
<dbReference type="CDD" id="cd01949">
    <property type="entry name" value="GGDEF"/>
    <property type="match status" value="1"/>
</dbReference>
<dbReference type="InterPro" id="IPR000160">
    <property type="entry name" value="GGDEF_dom"/>
</dbReference>
<dbReference type="PROSITE" id="PS50887">
    <property type="entry name" value="GGDEF"/>
    <property type="match status" value="1"/>
</dbReference>
<dbReference type="RefSeq" id="WP_235003163.1">
    <property type="nucleotide sequence ID" value="NZ_OCNK01000001.1"/>
</dbReference>
<accession>A0A286GHB2</accession>
<dbReference type="Pfam" id="PF00990">
    <property type="entry name" value="GGDEF"/>
    <property type="match status" value="1"/>
</dbReference>